<evidence type="ECO:0000313" key="2">
    <source>
        <dbReference type="Proteomes" id="UP001178281"/>
    </source>
</evidence>
<proteinExistence type="predicted"/>
<comment type="caution">
    <text evidence="1">The sequence shown here is derived from an EMBL/GenBank/DDBJ whole genome shotgun (WGS) entry which is preliminary data.</text>
</comment>
<dbReference type="AlphaFoldDB" id="A0AA90SRF5"/>
<sequence>MTTTDCTDSGHPPFTVAEAVDHLCGYCLESHKDYLHARAGQREAEHRSQQLALELRHAEGYGYLDDAGLHALAVEAERGERLVTIRATITENTADRVAETIADCVRCRDLVEALFPRFVEVEL</sequence>
<dbReference type="RefSeq" id="WP_305111671.1">
    <property type="nucleotide sequence ID" value="NZ_JAUTIX010000005.1"/>
</dbReference>
<reference evidence="1" key="1">
    <citation type="submission" date="2023-08" db="EMBL/GenBank/DDBJ databases">
        <title>The draft genome of Tsukamurella strandjordii strain 050030.</title>
        <authorList>
            <person name="Zhao F."/>
            <person name="Feng Y."/>
            <person name="Zong Z."/>
        </authorList>
    </citation>
    <scope>NUCLEOTIDE SEQUENCE</scope>
    <source>
        <strain evidence="1">050030</strain>
    </source>
</reference>
<gene>
    <name evidence="1" type="ORF">Q7X28_13365</name>
</gene>
<protein>
    <submittedName>
        <fullName evidence="1">Uncharacterized protein</fullName>
    </submittedName>
</protein>
<dbReference type="Proteomes" id="UP001178281">
    <property type="component" value="Unassembled WGS sequence"/>
</dbReference>
<dbReference type="EMBL" id="JAUTIX010000005">
    <property type="protein sequence ID" value="MDP0398916.1"/>
    <property type="molecule type" value="Genomic_DNA"/>
</dbReference>
<organism evidence="1 2">
    <name type="scientific">Tsukamurella strandjordii</name>
    <dbReference type="NCBI Taxonomy" id="147577"/>
    <lineage>
        <taxon>Bacteria</taxon>
        <taxon>Bacillati</taxon>
        <taxon>Actinomycetota</taxon>
        <taxon>Actinomycetes</taxon>
        <taxon>Mycobacteriales</taxon>
        <taxon>Tsukamurellaceae</taxon>
        <taxon>Tsukamurella</taxon>
    </lineage>
</organism>
<evidence type="ECO:0000313" key="1">
    <source>
        <dbReference type="EMBL" id="MDP0398916.1"/>
    </source>
</evidence>
<name>A0AA90SRF5_9ACTN</name>
<keyword evidence="2" id="KW-1185">Reference proteome</keyword>
<accession>A0AA90SRF5</accession>